<name>A0ABU4MS89_9ACTN</name>
<evidence type="ECO:0000313" key="1">
    <source>
        <dbReference type="EMBL" id="MDX3039387.1"/>
    </source>
</evidence>
<proteinExistence type="predicted"/>
<reference evidence="1 2" key="1">
    <citation type="journal article" date="2023" name="Microb. Genom.">
        <title>Mesoterricola silvestris gen. nov., sp. nov., Mesoterricola sediminis sp. nov., Geothrix oryzae sp. nov., Geothrix edaphica sp. nov., Geothrix rubra sp. nov., and Geothrix limicola sp. nov., six novel members of Acidobacteriota isolated from soils.</title>
        <authorList>
            <person name="Weisberg A.J."/>
            <person name="Pearce E."/>
            <person name="Kramer C.G."/>
            <person name="Chang J.H."/>
            <person name="Clarke C.R."/>
        </authorList>
    </citation>
    <scope>NUCLEOTIDE SEQUENCE [LARGE SCALE GENOMIC DNA]</scope>
    <source>
        <strain evidence="1 2">NE20-4-1</strain>
    </source>
</reference>
<sequence length="158" mass="18396">MSVVRYRKRPTVVDTIQWTGINVDDLIDFTGGNFLLPDRCEQIFSPEFTAKVWDAIHDTWVRMKTGQHVVRGIQGELYPIAEDALAETYELVDGAFFEPGRSYTSTGPRDRWLRFVCEHVTRDPQTGVREAWGWLHRADGTRRMERAWDSSYPQWTAE</sequence>
<organism evidence="1 2">
    <name type="scientific">Streptomyces caniscabiei</name>
    <dbReference type="NCBI Taxonomy" id="2746961"/>
    <lineage>
        <taxon>Bacteria</taxon>
        <taxon>Bacillati</taxon>
        <taxon>Actinomycetota</taxon>
        <taxon>Actinomycetes</taxon>
        <taxon>Kitasatosporales</taxon>
        <taxon>Streptomycetaceae</taxon>
        <taxon>Streptomyces</taxon>
    </lineage>
</organism>
<gene>
    <name evidence="1" type="ORF">PV383_19715</name>
</gene>
<dbReference type="RefSeq" id="WP_319703457.1">
    <property type="nucleotide sequence ID" value="NZ_JARAWJ010000014.1"/>
</dbReference>
<dbReference type="Proteomes" id="UP001282474">
    <property type="component" value="Unassembled WGS sequence"/>
</dbReference>
<comment type="caution">
    <text evidence="1">The sequence shown here is derived from an EMBL/GenBank/DDBJ whole genome shotgun (WGS) entry which is preliminary data.</text>
</comment>
<dbReference type="EMBL" id="JARAWJ010000014">
    <property type="protein sequence ID" value="MDX3039387.1"/>
    <property type="molecule type" value="Genomic_DNA"/>
</dbReference>
<evidence type="ECO:0000313" key="2">
    <source>
        <dbReference type="Proteomes" id="UP001282474"/>
    </source>
</evidence>
<accession>A0ABU4MS89</accession>
<protein>
    <submittedName>
        <fullName evidence="1">Uncharacterized protein</fullName>
    </submittedName>
</protein>
<keyword evidence="2" id="KW-1185">Reference proteome</keyword>